<evidence type="ECO:0000256" key="5">
    <source>
        <dbReference type="ARBA" id="ARBA00022598"/>
    </source>
</evidence>
<sequence length="452" mass="48815">MTVAGRWVDDGNVALLTDLYELTMIDAYLAEGLEEEAVFSLFVRRLPRRRNYLVACGLDDVLSLLEGLRFTPEALDYLRSLRLFSPRLLDWLAAFRFAGDVHAVPEGTPVFGGEPLLEVVAPLPHAQLVETALMNQVHVQTVAASKAARIVTAAAGRTVVDFGVRRMPGADAGIKVARAAYVAGIDSTSNLLAGLLHGMPVAGTMAHSFVQVHATQLEAFRAFARIYPRTILLVDTYDTLGGVRDVVALSRELGPAFQVRGVRLDSGDLLELSREARRVLDEAGLPHVAIFASGGLDEDVIARLVREGAPIAAFGVGTAMGVSEDAPSLDMAYKLVSYAGRGRIKLSTGKALLPGRKQVFRRERDGRAEGDVIAVHDEALPGRPLLSVVMRGGTRVAPPTRLDAVRAYARAERDLLPPRIRVLEPADPAYPVEVSATLAAWRDAVAAELLRR</sequence>
<reference evidence="13" key="1">
    <citation type="journal article" date="2022" name="Int. J. Syst. Evol. Microbiol.">
        <title>Anaeromyxobacter oryzae sp. nov., Anaeromyxobacter diazotrophicus sp. nov. and Anaeromyxobacter paludicola sp. nov., isolated from paddy soils.</title>
        <authorList>
            <person name="Itoh H."/>
            <person name="Xu Z."/>
            <person name="Mise K."/>
            <person name="Masuda Y."/>
            <person name="Ushijima N."/>
            <person name="Hayakawa C."/>
            <person name="Shiratori Y."/>
            <person name="Senoo K."/>
        </authorList>
    </citation>
    <scope>NUCLEOTIDE SEQUENCE [LARGE SCALE GENOMIC DNA]</scope>
    <source>
        <strain evidence="13">Red232</strain>
    </source>
</reference>
<gene>
    <name evidence="12" type="primary">pncB</name>
    <name evidence="12" type="ORF">AMOR_12790</name>
</gene>
<dbReference type="InterPro" id="IPR041525">
    <property type="entry name" value="N/Namide_PRibTrfase"/>
</dbReference>
<organism evidence="12 13">
    <name type="scientific">Anaeromyxobacter oryzae</name>
    <dbReference type="NCBI Taxonomy" id="2918170"/>
    <lineage>
        <taxon>Bacteria</taxon>
        <taxon>Pseudomonadati</taxon>
        <taxon>Myxococcota</taxon>
        <taxon>Myxococcia</taxon>
        <taxon>Myxococcales</taxon>
        <taxon>Cystobacterineae</taxon>
        <taxon>Anaeromyxobacteraceae</taxon>
        <taxon>Anaeromyxobacter</taxon>
    </lineage>
</organism>
<dbReference type="Proteomes" id="UP001162891">
    <property type="component" value="Chromosome"/>
</dbReference>
<dbReference type="SUPFAM" id="SSF51690">
    <property type="entry name" value="Nicotinate/Quinolinate PRTase C-terminal domain-like"/>
    <property type="match status" value="1"/>
</dbReference>
<dbReference type="SUPFAM" id="SSF54675">
    <property type="entry name" value="Nicotinate/Quinolinate PRTase N-terminal domain-like"/>
    <property type="match status" value="1"/>
</dbReference>
<dbReference type="InterPro" id="IPR036068">
    <property type="entry name" value="Nicotinate_pribotase-like_C"/>
</dbReference>
<keyword evidence="7 9" id="KW-0808">Transferase</keyword>
<dbReference type="InterPro" id="IPR040727">
    <property type="entry name" value="NAPRTase_N"/>
</dbReference>
<name>A0ABM7WS28_9BACT</name>
<dbReference type="Gene3D" id="3.20.140.10">
    <property type="entry name" value="nicotinate phosphoribosyltransferase"/>
    <property type="match status" value="1"/>
</dbReference>
<dbReference type="NCBIfam" id="TIGR01513">
    <property type="entry name" value="NAPRTase_put"/>
    <property type="match status" value="1"/>
</dbReference>
<feature type="domain" description="Nicotinate/nicotinamide phosphoribosyltransferase" evidence="10">
    <location>
        <begin position="159"/>
        <end position="321"/>
    </location>
</feature>
<dbReference type="PANTHER" id="PTHR11098">
    <property type="entry name" value="NICOTINATE PHOSPHORIBOSYLTRANSFERASE"/>
    <property type="match status" value="1"/>
</dbReference>
<comment type="catalytic activity">
    <reaction evidence="8 9">
        <text>5-phospho-alpha-D-ribose 1-diphosphate + nicotinate + ATP + H2O = nicotinate beta-D-ribonucleotide + ADP + phosphate + diphosphate</text>
        <dbReference type="Rhea" id="RHEA:36163"/>
        <dbReference type="ChEBI" id="CHEBI:15377"/>
        <dbReference type="ChEBI" id="CHEBI:30616"/>
        <dbReference type="ChEBI" id="CHEBI:32544"/>
        <dbReference type="ChEBI" id="CHEBI:33019"/>
        <dbReference type="ChEBI" id="CHEBI:43474"/>
        <dbReference type="ChEBI" id="CHEBI:57502"/>
        <dbReference type="ChEBI" id="CHEBI:58017"/>
        <dbReference type="ChEBI" id="CHEBI:456216"/>
        <dbReference type="EC" id="6.3.4.21"/>
    </reaction>
</comment>
<evidence type="ECO:0000313" key="12">
    <source>
        <dbReference type="EMBL" id="BDG02283.1"/>
    </source>
</evidence>
<dbReference type="InterPro" id="IPR013785">
    <property type="entry name" value="Aldolase_TIM"/>
</dbReference>
<dbReference type="CDD" id="cd01570">
    <property type="entry name" value="NAPRTase_A"/>
    <property type="match status" value="1"/>
</dbReference>
<evidence type="ECO:0000256" key="7">
    <source>
        <dbReference type="ARBA" id="ARBA00022679"/>
    </source>
</evidence>
<dbReference type="Pfam" id="PF04095">
    <property type="entry name" value="NAPRTase"/>
    <property type="match status" value="1"/>
</dbReference>
<proteinExistence type="inferred from homology"/>
<dbReference type="NCBIfam" id="NF009131">
    <property type="entry name" value="PRK12484.1"/>
    <property type="match status" value="1"/>
</dbReference>
<dbReference type="PANTHER" id="PTHR11098:SF1">
    <property type="entry name" value="NICOTINATE PHOSPHORIBOSYLTRANSFERASE"/>
    <property type="match status" value="1"/>
</dbReference>
<evidence type="ECO:0000259" key="11">
    <source>
        <dbReference type="Pfam" id="PF17767"/>
    </source>
</evidence>
<dbReference type="EMBL" id="AP025591">
    <property type="protein sequence ID" value="BDG02283.1"/>
    <property type="molecule type" value="Genomic_DNA"/>
</dbReference>
<keyword evidence="13" id="KW-1185">Reference proteome</keyword>
<keyword evidence="6 9" id="KW-0662">Pyridine nucleotide biosynthesis</keyword>
<comment type="function">
    <text evidence="9">Catalyzes the first step in the biosynthesis of NAD from nicotinic acid, the ATP-dependent synthesis of beta-nicotinate D-ribonucleotide from nicotinate and 5-phospho-D-ribose 1-phosphate.</text>
</comment>
<dbReference type="RefSeq" id="WP_248359794.1">
    <property type="nucleotide sequence ID" value="NZ_AP025591.1"/>
</dbReference>
<keyword evidence="12" id="KW-0328">Glycosyltransferase</keyword>
<comment type="pathway">
    <text evidence="1 9">Cofactor biosynthesis; NAD(+) biosynthesis; nicotinate D-ribonucleotide from nicotinate: step 1/1.</text>
</comment>
<evidence type="ECO:0000256" key="8">
    <source>
        <dbReference type="ARBA" id="ARBA00048668"/>
    </source>
</evidence>
<dbReference type="GO" id="GO:0016757">
    <property type="term" value="F:glycosyltransferase activity"/>
    <property type="evidence" value="ECO:0007669"/>
    <property type="project" value="UniProtKB-KW"/>
</dbReference>
<dbReference type="NCBIfam" id="NF006696">
    <property type="entry name" value="PRK09243.1-3"/>
    <property type="match status" value="1"/>
</dbReference>
<evidence type="ECO:0000259" key="10">
    <source>
        <dbReference type="Pfam" id="PF04095"/>
    </source>
</evidence>
<evidence type="ECO:0000256" key="1">
    <source>
        <dbReference type="ARBA" id="ARBA00004952"/>
    </source>
</evidence>
<keyword evidence="4" id="KW-0597">Phosphoprotein</keyword>
<dbReference type="Gene3D" id="3.20.20.70">
    <property type="entry name" value="Aldolase class I"/>
    <property type="match status" value="1"/>
</dbReference>
<evidence type="ECO:0000256" key="6">
    <source>
        <dbReference type="ARBA" id="ARBA00022642"/>
    </source>
</evidence>
<dbReference type="EC" id="6.3.4.21" evidence="3 9"/>
<dbReference type="Pfam" id="PF17767">
    <property type="entry name" value="NAPRTase_N"/>
    <property type="match status" value="1"/>
</dbReference>
<dbReference type="InterPro" id="IPR007229">
    <property type="entry name" value="Nic_PRibTrfase-Fam"/>
</dbReference>
<feature type="domain" description="Nicotinate phosphoribosyltransferase N-terminal" evidence="11">
    <location>
        <begin position="15"/>
        <end position="137"/>
    </location>
</feature>
<comment type="PTM">
    <text evidence="9">Transiently phosphorylated on a His residue during the reaction cycle. Phosphorylation strongly increases the affinity for substrates and increases the rate of nicotinate D-ribonucleotide production. Dephosphorylation regenerates the low-affinity form of the enzyme, leading to product release.</text>
</comment>
<keyword evidence="5 9" id="KW-0436">Ligase</keyword>
<dbReference type="PIRSF" id="PIRSF000484">
    <property type="entry name" value="NAPRT"/>
    <property type="match status" value="1"/>
</dbReference>
<evidence type="ECO:0000256" key="3">
    <source>
        <dbReference type="ARBA" id="ARBA00013236"/>
    </source>
</evidence>
<evidence type="ECO:0000256" key="9">
    <source>
        <dbReference type="RuleBase" id="RU365100"/>
    </source>
</evidence>
<comment type="similarity">
    <text evidence="2 9">Belongs to the NAPRTase family.</text>
</comment>
<evidence type="ECO:0000313" key="13">
    <source>
        <dbReference type="Proteomes" id="UP001162891"/>
    </source>
</evidence>
<accession>A0ABM7WS28</accession>
<dbReference type="InterPro" id="IPR006405">
    <property type="entry name" value="Nic_PRibTrfase_pncB"/>
</dbReference>
<evidence type="ECO:0000256" key="4">
    <source>
        <dbReference type="ARBA" id="ARBA00022553"/>
    </source>
</evidence>
<evidence type="ECO:0000256" key="2">
    <source>
        <dbReference type="ARBA" id="ARBA00010897"/>
    </source>
</evidence>
<protein>
    <recommendedName>
        <fullName evidence="3 9">Nicotinate phosphoribosyltransferase</fullName>
        <ecNumber evidence="3 9">6.3.4.21</ecNumber>
    </recommendedName>
</protein>